<dbReference type="Proteomes" id="UP001519460">
    <property type="component" value="Unassembled WGS sequence"/>
</dbReference>
<comment type="caution">
    <text evidence="1">The sequence shown here is derived from an EMBL/GenBank/DDBJ whole genome shotgun (WGS) entry which is preliminary data.</text>
</comment>
<gene>
    <name evidence="1" type="ORF">BaRGS_00003268</name>
</gene>
<accession>A0ABD0M1G8</accession>
<sequence>MRVLESIAAAAHTGKREVSLIRREVEAEGAAADALQEIQTGPRHHQLNQLPQMEEFRCKNGSLGKSAAHLQYGFVNAGKFRTFPDGSEPWDLQFHHMS</sequence>
<evidence type="ECO:0000313" key="1">
    <source>
        <dbReference type="EMBL" id="KAK7505523.1"/>
    </source>
</evidence>
<protein>
    <submittedName>
        <fullName evidence="1">Uncharacterized protein</fullName>
    </submittedName>
</protein>
<dbReference type="AlphaFoldDB" id="A0ABD0M1G8"/>
<evidence type="ECO:0000313" key="2">
    <source>
        <dbReference type="Proteomes" id="UP001519460"/>
    </source>
</evidence>
<name>A0ABD0M1G8_9CAEN</name>
<reference evidence="1 2" key="1">
    <citation type="journal article" date="2023" name="Sci. Data">
        <title>Genome assembly of the Korean intertidal mud-creeper Batillaria attramentaria.</title>
        <authorList>
            <person name="Patra A.K."/>
            <person name="Ho P.T."/>
            <person name="Jun S."/>
            <person name="Lee S.J."/>
            <person name="Kim Y."/>
            <person name="Won Y.J."/>
        </authorList>
    </citation>
    <scope>NUCLEOTIDE SEQUENCE [LARGE SCALE GENOMIC DNA]</scope>
    <source>
        <strain evidence="1">Wonlab-2016</strain>
    </source>
</reference>
<dbReference type="EMBL" id="JACVVK020000010">
    <property type="protein sequence ID" value="KAK7505523.1"/>
    <property type="molecule type" value="Genomic_DNA"/>
</dbReference>
<organism evidence="1 2">
    <name type="scientific">Batillaria attramentaria</name>
    <dbReference type="NCBI Taxonomy" id="370345"/>
    <lineage>
        <taxon>Eukaryota</taxon>
        <taxon>Metazoa</taxon>
        <taxon>Spiralia</taxon>
        <taxon>Lophotrochozoa</taxon>
        <taxon>Mollusca</taxon>
        <taxon>Gastropoda</taxon>
        <taxon>Caenogastropoda</taxon>
        <taxon>Sorbeoconcha</taxon>
        <taxon>Cerithioidea</taxon>
        <taxon>Batillariidae</taxon>
        <taxon>Batillaria</taxon>
    </lineage>
</organism>
<keyword evidence="2" id="KW-1185">Reference proteome</keyword>
<proteinExistence type="predicted"/>